<evidence type="ECO:0000313" key="3">
    <source>
        <dbReference type="Proteomes" id="UP000269692"/>
    </source>
</evidence>
<dbReference type="Gene3D" id="3.30.160.390">
    <property type="entry name" value="Integrase, DNA-binding domain"/>
    <property type="match status" value="1"/>
</dbReference>
<organism evidence="2 3">
    <name type="scientific">Xanthobacter tagetidis</name>
    <dbReference type="NCBI Taxonomy" id="60216"/>
    <lineage>
        <taxon>Bacteria</taxon>
        <taxon>Pseudomonadati</taxon>
        <taxon>Pseudomonadota</taxon>
        <taxon>Alphaproteobacteria</taxon>
        <taxon>Hyphomicrobiales</taxon>
        <taxon>Xanthobacteraceae</taxon>
        <taxon>Xanthobacter</taxon>
    </lineage>
</organism>
<comment type="caution">
    <text evidence="2">The sequence shown here is derived from an EMBL/GenBank/DDBJ whole genome shotgun (WGS) entry which is preliminary data.</text>
</comment>
<dbReference type="EMBL" id="RCTF01000007">
    <property type="protein sequence ID" value="RLP78637.1"/>
    <property type="molecule type" value="Genomic_DNA"/>
</dbReference>
<dbReference type="Proteomes" id="UP000269692">
    <property type="component" value="Unassembled WGS sequence"/>
</dbReference>
<feature type="domain" description="Integrase DNA-binding" evidence="1">
    <location>
        <begin position="3"/>
        <end position="38"/>
    </location>
</feature>
<gene>
    <name evidence="2" type="ORF">D9R14_10225</name>
</gene>
<dbReference type="RefSeq" id="WP_121623230.1">
    <property type="nucleotide sequence ID" value="NZ_JACIIW010000005.1"/>
</dbReference>
<dbReference type="OrthoDB" id="9795573at2"/>
<evidence type="ECO:0000259" key="1">
    <source>
        <dbReference type="Pfam" id="PF13356"/>
    </source>
</evidence>
<dbReference type="Pfam" id="PF13356">
    <property type="entry name" value="Arm-DNA-bind_3"/>
    <property type="match status" value="1"/>
</dbReference>
<dbReference type="InterPro" id="IPR025166">
    <property type="entry name" value="Integrase_DNA_bind_dom"/>
</dbReference>
<evidence type="ECO:0000313" key="2">
    <source>
        <dbReference type="EMBL" id="RLP78637.1"/>
    </source>
</evidence>
<dbReference type="AlphaFoldDB" id="A0A3L7AEF9"/>
<name>A0A3L7AEF9_9HYPH</name>
<sequence length="38" mass="4212">MALTDMALRNAKPQDKPYKLFDGGGLHLLVNPTGSRVW</sequence>
<dbReference type="InterPro" id="IPR038488">
    <property type="entry name" value="Integrase_DNA-bd_sf"/>
</dbReference>
<reference evidence="2 3" key="1">
    <citation type="submission" date="2018-10" db="EMBL/GenBank/DDBJ databases">
        <title>Xanthobacter tagetidis genome sequencing and assembly.</title>
        <authorList>
            <person name="Maclea K.S."/>
            <person name="Goen A.E."/>
            <person name="Fatima S.A."/>
        </authorList>
    </citation>
    <scope>NUCLEOTIDE SEQUENCE [LARGE SCALE GENOMIC DNA]</scope>
    <source>
        <strain evidence="2 3">ATCC 700314</strain>
    </source>
</reference>
<keyword evidence="3" id="KW-1185">Reference proteome</keyword>
<protein>
    <submittedName>
        <fullName evidence="2">DUF4102 domain-containing protein</fullName>
    </submittedName>
</protein>
<proteinExistence type="predicted"/>
<accession>A0A3L7AEF9</accession>